<name>A0A812TJZ2_9DINO</name>
<accession>A0A812TJZ2</accession>
<dbReference type="EMBL" id="CAJNDS010002597">
    <property type="protein sequence ID" value="CAE7539251.1"/>
    <property type="molecule type" value="Genomic_DNA"/>
</dbReference>
<evidence type="ECO:0000256" key="1">
    <source>
        <dbReference type="SAM" id="MobiDB-lite"/>
    </source>
</evidence>
<proteinExistence type="predicted"/>
<sequence>MTRSCRSAGSGVAIADPLGLRYVLLLLPLLFTRSLAGFAASKNSAKLAAAGGTFGPPGLAEPTEVDLLDDSDPPKDMPSILPRVQAPEPEREPEEAGLFLSVLTGERAWMVLSFGVGYGLVQYFLSKGDTAECVAAKKE</sequence>
<organism evidence="2 3">
    <name type="scientific">Symbiodinium natans</name>
    <dbReference type="NCBI Taxonomy" id="878477"/>
    <lineage>
        <taxon>Eukaryota</taxon>
        <taxon>Sar</taxon>
        <taxon>Alveolata</taxon>
        <taxon>Dinophyceae</taxon>
        <taxon>Suessiales</taxon>
        <taxon>Symbiodiniaceae</taxon>
        <taxon>Symbiodinium</taxon>
    </lineage>
</organism>
<protein>
    <submittedName>
        <fullName evidence="2">Uncharacterized protein</fullName>
    </submittedName>
</protein>
<keyword evidence="3" id="KW-1185">Reference proteome</keyword>
<evidence type="ECO:0000313" key="2">
    <source>
        <dbReference type="EMBL" id="CAE7539251.1"/>
    </source>
</evidence>
<reference evidence="2" key="1">
    <citation type="submission" date="2021-02" db="EMBL/GenBank/DDBJ databases">
        <authorList>
            <person name="Dougan E. K."/>
            <person name="Rhodes N."/>
            <person name="Thang M."/>
            <person name="Chan C."/>
        </authorList>
    </citation>
    <scope>NUCLEOTIDE SEQUENCE</scope>
</reference>
<dbReference type="AlphaFoldDB" id="A0A812TJZ2"/>
<dbReference type="Proteomes" id="UP000604046">
    <property type="component" value="Unassembled WGS sequence"/>
</dbReference>
<evidence type="ECO:0000313" key="3">
    <source>
        <dbReference type="Proteomes" id="UP000604046"/>
    </source>
</evidence>
<comment type="caution">
    <text evidence="2">The sequence shown here is derived from an EMBL/GenBank/DDBJ whole genome shotgun (WGS) entry which is preliminary data.</text>
</comment>
<gene>
    <name evidence="2" type="ORF">SNAT2548_LOCUS30233</name>
</gene>
<feature type="region of interest" description="Disordered" evidence="1">
    <location>
        <begin position="52"/>
        <end position="92"/>
    </location>
</feature>